<dbReference type="Proteomes" id="UP000756346">
    <property type="component" value="Unassembled WGS sequence"/>
</dbReference>
<feature type="signal peptide" evidence="1">
    <location>
        <begin position="1"/>
        <end position="19"/>
    </location>
</feature>
<keyword evidence="3" id="KW-1185">Reference proteome</keyword>
<feature type="chain" id="PRO_5040268758" evidence="1">
    <location>
        <begin position="20"/>
        <end position="175"/>
    </location>
</feature>
<sequence>MQLCILIANLMALATGGLARPTEMKEGNDLVNIRVNSRNPELAGRLLTVSDDAVGLQDAASVPVQVYITPSELEQQIVMHIFPSGGPGDQVLALNGTSGLRPLVQIDRVRDTTSQDIDAYSFSVAGDNIMEDYNGGCWVAIPKIGGWAISWYDGQSMIIQNYFPVVLTPEPVSQI</sequence>
<dbReference type="RefSeq" id="XP_046019022.1">
    <property type="nucleotide sequence ID" value="XM_046148751.1"/>
</dbReference>
<dbReference type="EMBL" id="JAGTJQ010000001">
    <property type="protein sequence ID" value="KAH7040967.1"/>
    <property type="molecule type" value="Genomic_DNA"/>
</dbReference>
<reference evidence="2" key="1">
    <citation type="journal article" date="2021" name="Nat. Commun.">
        <title>Genetic determinants of endophytism in the Arabidopsis root mycobiome.</title>
        <authorList>
            <person name="Mesny F."/>
            <person name="Miyauchi S."/>
            <person name="Thiergart T."/>
            <person name="Pickel B."/>
            <person name="Atanasova L."/>
            <person name="Karlsson M."/>
            <person name="Huettel B."/>
            <person name="Barry K.W."/>
            <person name="Haridas S."/>
            <person name="Chen C."/>
            <person name="Bauer D."/>
            <person name="Andreopoulos W."/>
            <person name="Pangilinan J."/>
            <person name="LaButti K."/>
            <person name="Riley R."/>
            <person name="Lipzen A."/>
            <person name="Clum A."/>
            <person name="Drula E."/>
            <person name="Henrissat B."/>
            <person name="Kohler A."/>
            <person name="Grigoriev I.V."/>
            <person name="Martin F.M."/>
            <person name="Hacquard S."/>
        </authorList>
    </citation>
    <scope>NUCLEOTIDE SEQUENCE</scope>
    <source>
        <strain evidence="2">MPI-CAGE-CH-0230</strain>
    </source>
</reference>
<name>A0A9P8YFV1_9PEZI</name>
<accession>A0A9P8YFV1</accession>
<protein>
    <submittedName>
        <fullName evidence="2">Uncharacterized protein</fullName>
    </submittedName>
</protein>
<evidence type="ECO:0000313" key="3">
    <source>
        <dbReference type="Proteomes" id="UP000756346"/>
    </source>
</evidence>
<dbReference type="AlphaFoldDB" id="A0A9P8YFV1"/>
<keyword evidence="1" id="KW-0732">Signal</keyword>
<proteinExistence type="predicted"/>
<dbReference type="GeneID" id="70178297"/>
<organism evidence="2 3">
    <name type="scientific">Microdochium trichocladiopsis</name>
    <dbReference type="NCBI Taxonomy" id="1682393"/>
    <lineage>
        <taxon>Eukaryota</taxon>
        <taxon>Fungi</taxon>
        <taxon>Dikarya</taxon>
        <taxon>Ascomycota</taxon>
        <taxon>Pezizomycotina</taxon>
        <taxon>Sordariomycetes</taxon>
        <taxon>Xylariomycetidae</taxon>
        <taxon>Xylariales</taxon>
        <taxon>Microdochiaceae</taxon>
        <taxon>Microdochium</taxon>
    </lineage>
</organism>
<comment type="caution">
    <text evidence="2">The sequence shown here is derived from an EMBL/GenBank/DDBJ whole genome shotgun (WGS) entry which is preliminary data.</text>
</comment>
<gene>
    <name evidence="2" type="ORF">B0I36DRAFT_17453</name>
</gene>
<evidence type="ECO:0000256" key="1">
    <source>
        <dbReference type="SAM" id="SignalP"/>
    </source>
</evidence>
<dbReference type="OrthoDB" id="5199481at2759"/>
<evidence type="ECO:0000313" key="2">
    <source>
        <dbReference type="EMBL" id="KAH7040967.1"/>
    </source>
</evidence>